<organism evidence="1 2">
    <name type="scientific">Eubacterium callanderi</name>
    <dbReference type="NCBI Taxonomy" id="53442"/>
    <lineage>
        <taxon>Bacteria</taxon>
        <taxon>Bacillati</taxon>
        <taxon>Bacillota</taxon>
        <taxon>Clostridia</taxon>
        <taxon>Eubacteriales</taxon>
        <taxon>Eubacteriaceae</taxon>
        <taxon>Eubacterium</taxon>
    </lineage>
</organism>
<dbReference type="AlphaFoldDB" id="A0A1I5S330"/>
<evidence type="ECO:0000313" key="2">
    <source>
        <dbReference type="Proteomes" id="UP000586254"/>
    </source>
</evidence>
<comment type="caution">
    <text evidence="1">The sequence shown here is derived from an EMBL/GenBank/DDBJ whole genome shotgun (WGS) entry which is preliminary data.</text>
</comment>
<sequence length="71" mass="7729">MRICPHCQYEMSESFDIKIDSSGNGLKVTKEGTFGETIGKPKAAVCPKCGEVSIYLDESDLAGIAPQKIEY</sequence>
<name>A0A1I5S330_9FIRM</name>
<gene>
    <name evidence="1" type="ORF">H0N91_15370</name>
</gene>
<evidence type="ECO:0000313" key="1">
    <source>
        <dbReference type="EMBL" id="NZA39468.1"/>
    </source>
</evidence>
<proteinExistence type="predicted"/>
<reference evidence="1 2" key="1">
    <citation type="submission" date="2020-07" db="EMBL/GenBank/DDBJ databases">
        <title>Organ Donor 1.</title>
        <authorList>
            <person name="Marsh A.J."/>
            <person name="Azcarate-Peril M.A."/>
        </authorList>
    </citation>
    <scope>NUCLEOTIDE SEQUENCE [LARGE SCALE GENOMIC DNA]</scope>
    <source>
        <strain evidence="1 2">AMC0717</strain>
    </source>
</reference>
<dbReference type="RefSeq" id="WP_090415326.1">
    <property type="nucleotide sequence ID" value="NZ_CABJAI010000002.1"/>
</dbReference>
<dbReference type="Proteomes" id="UP000586254">
    <property type="component" value="Unassembled WGS sequence"/>
</dbReference>
<accession>A0A1I5S330</accession>
<dbReference type="EMBL" id="JACCKS010000020">
    <property type="protein sequence ID" value="NZA39468.1"/>
    <property type="molecule type" value="Genomic_DNA"/>
</dbReference>
<protein>
    <submittedName>
        <fullName evidence="1">Nucleic acid-binding protein</fullName>
    </submittedName>
</protein>